<accession>A0A1I5XSB3</accession>
<dbReference type="Gene3D" id="1.10.3300.10">
    <property type="entry name" value="Jann2411-like domain"/>
    <property type="match status" value="1"/>
</dbReference>
<sequence length="179" mass="19354">MPPFLSGRSARSAAQRAADLVAVLVLAEPTVPAVSEVLLRHGEREPLGLTERDLVPLRAAAVDLRRVFAAEDVDEAAALLNELLARHAHPPRLTTHGGAHDWHLHVDSRDDASWDEWLRTSSALALAVLLAERQQAPGGICAARGCGRPFVTAGSGSPRRYCSSRCATRERVAAHRRRA</sequence>
<evidence type="ECO:0000313" key="3">
    <source>
        <dbReference type="Proteomes" id="UP000198727"/>
    </source>
</evidence>
<dbReference type="Pfam" id="PF11706">
    <property type="entry name" value="zf-CGNR"/>
    <property type="match status" value="1"/>
</dbReference>
<keyword evidence="3" id="KW-1185">Reference proteome</keyword>
<dbReference type="PANTHER" id="PTHR35525">
    <property type="entry name" value="BLL6575 PROTEIN"/>
    <property type="match status" value="1"/>
</dbReference>
<protein>
    <submittedName>
        <fullName evidence="2">CGNR zinc finger domain-containing protein</fullName>
    </submittedName>
</protein>
<dbReference type="InterPro" id="IPR021005">
    <property type="entry name" value="Znf_CGNR"/>
</dbReference>
<dbReference type="STRING" id="587909.SAMN05421810_106227"/>
<dbReference type="EMBL" id="FOWW01000006">
    <property type="protein sequence ID" value="SFQ34813.1"/>
    <property type="molecule type" value="Genomic_DNA"/>
</dbReference>
<organism evidence="2 3">
    <name type="scientific">Amycolatopsis arida</name>
    <dbReference type="NCBI Taxonomy" id="587909"/>
    <lineage>
        <taxon>Bacteria</taxon>
        <taxon>Bacillati</taxon>
        <taxon>Actinomycetota</taxon>
        <taxon>Actinomycetes</taxon>
        <taxon>Pseudonocardiales</taxon>
        <taxon>Pseudonocardiaceae</taxon>
        <taxon>Amycolatopsis</taxon>
    </lineage>
</organism>
<reference evidence="3" key="1">
    <citation type="submission" date="2016-10" db="EMBL/GenBank/DDBJ databases">
        <authorList>
            <person name="Varghese N."/>
            <person name="Submissions S."/>
        </authorList>
    </citation>
    <scope>NUCLEOTIDE SEQUENCE [LARGE SCALE GENOMIC DNA]</scope>
    <source>
        <strain evidence="3">CGMCC 4.5579</strain>
    </source>
</reference>
<dbReference type="InterPro" id="IPR010852">
    <property type="entry name" value="ABATE"/>
</dbReference>
<evidence type="ECO:0000313" key="2">
    <source>
        <dbReference type="EMBL" id="SFQ34813.1"/>
    </source>
</evidence>
<proteinExistence type="predicted"/>
<dbReference type="InterPro" id="IPR023286">
    <property type="entry name" value="ABATE_dom_sf"/>
</dbReference>
<evidence type="ECO:0000259" key="1">
    <source>
        <dbReference type="Pfam" id="PF11706"/>
    </source>
</evidence>
<dbReference type="Proteomes" id="UP000198727">
    <property type="component" value="Unassembled WGS sequence"/>
</dbReference>
<gene>
    <name evidence="2" type="ORF">SAMN05421810_106227</name>
</gene>
<dbReference type="PANTHER" id="PTHR35525:SF3">
    <property type="entry name" value="BLL6575 PROTEIN"/>
    <property type="match status" value="1"/>
</dbReference>
<dbReference type="AlphaFoldDB" id="A0A1I5XSB3"/>
<dbReference type="SUPFAM" id="SSF160904">
    <property type="entry name" value="Jann2411-like"/>
    <property type="match status" value="1"/>
</dbReference>
<feature type="domain" description="Zinc finger CGNR" evidence="1">
    <location>
        <begin position="140"/>
        <end position="178"/>
    </location>
</feature>
<name>A0A1I5XSB3_9PSEU</name>